<dbReference type="EMBL" id="JAVQLW010000001">
    <property type="protein sequence ID" value="MDS9468382.1"/>
    <property type="molecule type" value="Genomic_DNA"/>
</dbReference>
<dbReference type="Pfam" id="PF04940">
    <property type="entry name" value="BLUF"/>
    <property type="match status" value="1"/>
</dbReference>
<name>A0ABU2HTL0_9RHOB</name>
<proteinExistence type="predicted"/>
<dbReference type="Gene3D" id="3.30.70.100">
    <property type="match status" value="1"/>
</dbReference>
<protein>
    <submittedName>
        <fullName evidence="2">BLUF domain-containing protein</fullName>
    </submittedName>
</protein>
<comment type="caution">
    <text evidence="2">The sequence shown here is derived from an EMBL/GenBank/DDBJ whole genome shotgun (WGS) entry which is preliminary data.</text>
</comment>
<evidence type="ECO:0000313" key="3">
    <source>
        <dbReference type="Proteomes" id="UP001269144"/>
    </source>
</evidence>
<sequence length="140" mass="15759">METAFFLYRSRTALTPRSAKCADILRESRARNLSLALTGYLHLEDGSFYQWLEGPAVALNDVGEMIERDPRHHDVDFLWRGHQNGRQFQNWQMGFGTSNAGILFDWVANEGIQVSDGGAFARGLLAFMRLQLILRPAGSA</sequence>
<dbReference type="SUPFAM" id="SSF54975">
    <property type="entry name" value="Acylphosphatase/BLUF domain-like"/>
    <property type="match status" value="1"/>
</dbReference>
<feature type="domain" description="BLUF" evidence="1">
    <location>
        <begin position="3"/>
        <end position="94"/>
    </location>
</feature>
<dbReference type="SMART" id="SM01034">
    <property type="entry name" value="BLUF"/>
    <property type="match status" value="1"/>
</dbReference>
<evidence type="ECO:0000313" key="2">
    <source>
        <dbReference type="EMBL" id="MDS9468382.1"/>
    </source>
</evidence>
<accession>A0ABU2HTL0</accession>
<keyword evidence="3" id="KW-1185">Reference proteome</keyword>
<evidence type="ECO:0000259" key="1">
    <source>
        <dbReference type="PROSITE" id="PS50925"/>
    </source>
</evidence>
<dbReference type="InterPro" id="IPR007024">
    <property type="entry name" value="BLUF_domain"/>
</dbReference>
<dbReference type="InterPro" id="IPR036046">
    <property type="entry name" value="Acylphosphatase-like_dom_sf"/>
</dbReference>
<reference evidence="3" key="1">
    <citation type="submission" date="2023-07" db="EMBL/GenBank/DDBJ databases">
        <title>Paracoccus sp. MBLB3053 whole genome sequence.</title>
        <authorList>
            <person name="Hwang C.Y."/>
            <person name="Cho E.-S."/>
            <person name="Seo M.-J."/>
        </authorList>
    </citation>
    <scope>NUCLEOTIDE SEQUENCE [LARGE SCALE GENOMIC DNA]</scope>
    <source>
        <strain evidence="3">MBLB3053</strain>
    </source>
</reference>
<dbReference type="PROSITE" id="PS50925">
    <property type="entry name" value="BLUF"/>
    <property type="match status" value="1"/>
</dbReference>
<gene>
    <name evidence="2" type="ORF">RGQ15_12470</name>
</gene>
<dbReference type="Proteomes" id="UP001269144">
    <property type="component" value="Unassembled WGS sequence"/>
</dbReference>
<organism evidence="2 3">
    <name type="scientific">Paracoccus aurantius</name>
    <dbReference type="NCBI Taxonomy" id="3073814"/>
    <lineage>
        <taxon>Bacteria</taxon>
        <taxon>Pseudomonadati</taxon>
        <taxon>Pseudomonadota</taxon>
        <taxon>Alphaproteobacteria</taxon>
        <taxon>Rhodobacterales</taxon>
        <taxon>Paracoccaceae</taxon>
        <taxon>Paracoccus</taxon>
    </lineage>
</organism>
<dbReference type="RefSeq" id="WP_311160580.1">
    <property type="nucleotide sequence ID" value="NZ_JAVQLW010000001.1"/>
</dbReference>